<evidence type="ECO:0000313" key="10">
    <source>
        <dbReference type="EMBL" id="WPK23509.1"/>
    </source>
</evidence>
<dbReference type="PIRSF" id="PIRSF018162">
    <property type="entry name" value="PolyA_pol_Air1/2"/>
    <property type="match status" value="1"/>
</dbReference>
<keyword evidence="11" id="KW-1185">Reference proteome</keyword>
<keyword evidence="5" id="KW-0862">Zinc</keyword>
<dbReference type="SUPFAM" id="SSF57756">
    <property type="entry name" value="Retrovirus zinc finger-like domains"/>
    <property type="match status" value="1"/>
</dbReference>
<gene>
    <name evidence="10" type="ORF">PUMCH_000750</name>
</gene>
<dbReference type="GO" id="GO:0071036">
    <property type="term" value="P:nuclear polyadenylation-dependent snoRNA catabolic process"/>
    <property type="evidence" value="ECO:0007669"/>
    <property type="project" value="TreeGrafter"/>
</dbReference>
<feature type="domain" description="CCHC-type" evidence="9">
    <location>
        <begin position="200"/>
        <end position="215"/>
    </location>
</feature>
<dbReference type="InterPro" id="IPR051644">
    <property type="entry name" value="TRAMP_AT-DNA-binding"/>
</dbReference>
<evidence type="ECO:0000256" key="4">
    <source>
        <dbReference type="ARBA" id="ARBA00022771"/>
    </source>
</evidence>
<feature type="region of interest" description="Disordered" evidence="8">
    <location>
        <begin position="250"/>
        <end position="390"/>
    </location>
</feature>
<name>A0AAX4H4S7_9ASCO</name>
<feature type="compositionally biased region" description="Basic residues" evidence="8">
    <location>
        <begin position="297"/>
        <end position="307"/>
    </location>
</feature>
<evidence type="ECO:0000256" key="7">
    <source>
        <dbReference type="PROSITE-ProRule" id="PRU00047"/>
    </source>
</evidence>
<sequence>MSLLQFTEDTAPSTVDNKVQWKNALPKLRLATPEPSNLEKAKKAQKKEDQPQKEGIISLSYDQVNDNADELVELRGEGRYFGVLDPSTGDAIANQKEMGPLCDNCHKRGHMRSKCKTVVCHKCGVVGDHYETQCPTTVLCGRCGEKGHIVSQCTSRTRKRQYCKTCDSLRHSDETCPGIWRSYLTIPGNDGKLELPIMFCYNCASSEHYGDDCPQERGSRIPNLNGSAFSGINLPLYLRDKYFAYLDGRSQRPTQNIDRNQNGQAKSSKDSKNKEKNKTKNKSKDYKSKDTLEKDRKQSKKQKKKEQRKNLANDKSNDSNNNGREFKRLKKNDSNRSSPKPNGGDLVQPSRSGFISLKPQSKRNYSASDVQPNRSGVVSKKQKKNYQQLY</sequence>
<dbReference type="InterPro" id="IPR001878">
    <property type="entry name" value="Znf_CCHC"/>
</dbReference>
<feature type="compositionally biased region" description="Polar residues" evidence="8">
    <location>
        <begin position="349"/>
        <end position="376"/>
    </location>
</feature>
<dbReference type="GO" id="GO:0071038">
    <property type="term" value="P:TRAMP-dependent tRNA surveillance pathway"/>
    <property type="evidence" value="ECO:0007669"/>
    <property type="project" value="TreeGrafter"/>
</dbReference>
<evidence type="ECO:0000259" key="9">
    <source>
        <dbReference type="PROSITE" id="PS50158"/>
    </source>
</evidence>
<feature type="domain" description="CCHC-type" evidence="9">
    <location>
        <begin position="140"/>
        <end position="155"/>
    </location>
</feature>
<reference evidence="10 11" key="1">
    <citation type="submission" date="2023-10" db="EMBL/GenBank/DDBJ databases">
        <title>Draft Genome Sequence of Candida saopaulonensis from a very Premature Infant with Sepsis.</title>
        <authorList>
            <person name="Ning Y."/>
            <person name="Dai R."/>
            <person name="Xiao M."/>
            <person name="Xu Y."/>
            <person name="Yan Q."/>
            <person name="Zhang L."/>
        </authorList>
    </citation>
    <scope>NUCLEOTIDE SEQUENCE [LARGE SCALE GENOMIC DNA]</scope>
    <source>
        <strain evidence="10 11">19XY460</strain>
    </source>
</reference>
<evidence type="ECO:0000313" key="11">
    <source>
        <dbReference type="Proteomes" id="UP001338582"/>
    </source>
</evidence>
<dbReference type="GO" id="GO:0031499">
    <property type="term" value="C:TRAMP complex"/>
    <property type="evidence" value="ECO:0007669"/>
    <property type="project" value="TreeGrafter"/>
</dbReference>
<dbReference type="GO" id="GO:0071031">
    <property type="term" value="P:nuclear mRNA surveillance of mRNA 3'-end processing"/>
    <property type="evidence" value="ECO:0007669"/>
    <property type="project" value="TreeGrafter"/>
</dbReference>
<dbReference type="InterPro" id="IPR016713">
    <property type="entry name" value="Air1/2_Saccharomycetales"/>
</dbReference>
<dbReference type="GO" id="GO:0071037">
    <property type="term" value="P:nuclear polyadenylation-dependent snRNA catabolic process"/>
    <property type="evidence" value="ECO:0007669"/>
    <property type="project" value="TreeGrafter"/>
</dbReference>
<evidence type="ECO:0000256" key="8">
    <source>
        <dbReference type="SAM" id="MobiDB-lite"/>
    </source>
</evidence>
<feature type="region of interest" description="Disordered" evidence="8">
    <location>
        <begin position="33"/>
        <end position="53"/>
    </location>
</feature>
<dbReference type="GO" id="GO:0071039">
    <property type="term" value="P:nuclear polyadenylation-dependent CUT catabolic process"/>
    <property type="evidence" value="ECO:0007669"/>
    <property type="project" value="TreeGrafter"/>
</dbReference>
<evidence type="ECO:0000256" key="3">
    <source>
        <dbReference type="ARBA" id="ARBA00022737"/>
    </source>
</evidence>
<dbReference type="SMART" id="SM00343">
    <property type="entry name" value="ZnF_C2HC"/>
    <property type="match status" value="4"/>
</dbReference>
<dbReference type="Pfam" id="PF00098">
    <property type="entry name" value="zf-CCHC"/>
    <property type="match status" value="2"/>
</dbReference>
<dbReference type="PANTHER" id="PTHR46543">
    <property type="entry name" value="ZINC FINGER CCHC DOMAIN-CONTAINING PROTEIN 7"/>
    <property type="match status" value="1"/>
</dbReference>
<dbReference type="Gene3D" id="4.10.60.10">
    <property type="entry name" value="Zinc finger, CCHC-type"/>
    <property type="match status" value="2"/>
</dbReference>
<dbReference type="InterPro" id="IPR036875">
    <property type="entry name" value="Znf_CCHC_sf"/>
</dbReference>
<dbReference type="GO" id="GO:0071035">
    <property type="term" value="P:nuclear polyadenylation-dependent rRNA catabolic process"/>
    <property type="evidence" value="ECO:0007669"/>
    <property type="project" value="TreeGrafter"/>
</dbReference>
<feature type="compositionally biased region" description="Basic and acidic residues" evidence="8">
    <location>
        <begin position="308"/>
        <end position="317"/>
    </location>
</feature>
<accession>A0AAX4H4S7</accession>
<dbReference type="EMBL" id="CP138894">
    <property type="protein sequence ID" value="WPK23509.1"/>
    <property type="molecule type" value="Genomic_DNA"/>
</dbReference>
<comment type="subcellular location">
    <subcellularLocation>
        <location evidence="1">Nucleus</location>
    </subcellularLocation>
</comment>
<keyword evidence="6" id="KW-0539">Nucleus</keyword>
<evidence type="ECO:0000256" key="5">
    <source>
        <dbReference type="ARBA" id="ARBA00022833"/>
    </source>
</evidence>
<dbReference type="RefSeq" id="XP_062875895.1">
    <property type="nucleotide sequence ID" value="XM_063019825.1"/>
</dbReference>
<keyword evidence="2" id="KW-0479">Metal-binding</keyword>
<keyword evidence="4 7" id="KW-0863">Zinc-finger</keyword>
<feature type="compositionally biased region" description="Basic and acidic residues" evidence="8">
    <location>
        <begin position="37"/>
        <end position="52"/>
    </location>
</feature>
<dbReference type="GO" id="GO:0003723">
    <property type="term" value="F:RNA binding"/>
    <property type="evidence" value="ECO:0007669"/>
    <property type="project" value="TreeGrafter"/>
</dbReference>
<evidence type="ECO:0000256" key="1">
    <source>
        <dbReference type="ARBA" id="ARBA00004123"/>
    </source>
</evidence>
<feature type="compositionally biased region" description="Polar residues" evidence="8">
    <location>
        <begin position="251"/>
        <end position="265"/>
    </location>
</feature>
<dbReference type="AlphaFoldDB" id="A0AAX4H4S7"/>
<evidence type="ECO:0000256" key="6">
    <source>
        <dbReference type="ARBA" id="ARBA00023242"/>
    </source>
</evidence>
<keyword evidence="3" id="KW-0677">Repeat</keyword>
<proteinExistence type="predicted"/>
<dbReference type="KEGG" id="asau:88171818"/>
<dbReference type="GeneID" id="88171818"/>
<dbReference type="PROSITE" id="PS50158">
    <property type="entry name" value="ZF_CCHC"/>
    <property type="match status" value="2"/>
</dbReference>
<organism evidence="10 11">
    <name type="scientific">Australozyma saopauloensis</name>
    <dbReference type="NCBI Taxonomy" id="291208"/>
    <lineage>
        <taxon>Eukaryota</taxon>
        <taxon>Fungi</taxon>
        <taxon>Dikarya</taxon>
        <taxon>Ascomycota</taxon>
        <taxon>Saccharomycotina</taxon>
        <taxon>Pichiomycetes</taxon>
        <taxon>Metschnikowiaceae</taxon>
        <taxon>Australozyma</taxon>
    </lineage>
</organism>
<dbReference type="Proteomes" id="UP001338582">
    <property type="component" value="Chromosome 1"/>
</dbReference>
<protein>
    <recommendedName>
        <fullName evidence="9">CCHC-type domain-containing protein</fullName>
    </recommendedName>
</protein>
<dbReference type="GO" id="GO:0043633">
    <property type="term" value="P:polyadenylation-dependent RNA catabolic process"/>
    <property type="evidence" value="ECO:0007669"/>
    <property type="project" value="InterPro"/>
</dbReference>
<feature type="compositionally biased region" description="Basic and acidic residues" evidence="8">
    <location>
        <begin position="267"/>
        <end position="296"/>
    </location>
</feature>
<dbReference type="PANTHER" id="PTHR46543:SF1">
    <property type="entry name" value="ZINC FINGER CCHC DOMAIN-CONTAINING PROTEIN 7"/>
    <property type="match status" value="1"/>
</dbReference>
<dbReference type="GO" id="GO:0008270">
    <property type="term" value="F:zinc ion binding"/>
    <property type="evidence" value="ECO:0007669"/>
    <property type="project" value="UniProtKB-KW"/>
</dbReference>
<evidence type="ECO:0000256" key="2">
    <source>
        <dbReference type="ARBA" id="ARBA00022723"/>
    </source>
</evidence>